<proteinExistence type="inferred from homology"/>
<feature type="transmembrane region" description="Helical" evidence="8">
    <location>
        <begin position="225"/>
        <end position="249"/>
    </location>
</feature>
<gene>
    <name evidence="10" type="ORF">H8718_14900</name>
</gene>
<dbReference type="GO" id="GO:0055085">
    <property type="term" value="P:transmembrane transport"/>
    <property type="evidence" value="ECO:0007669"/>
    <property type="project" value="InterPro"/>
</dbReference>
<accession>A0A926IEH7</accession>
<evidence type="ECO:0000256" key="3">
    <source>
        <dbReference type="ARBA" id="ARBA00022448"/>
    </source>
</evidence>
<evidence type="ECO:0000256" key="8">
    <source>
        <dbReference type="RuleBase" id="RU363032"/>
    </source>
</evidence>
<sequence length="303" mass="33949">MGCTFYSYGTSRSKSRNGIDTRRYSYHEEGVRKLDKKRLALPYVIWASIFVVVPVLIIVYYSFFDKGIFTLQGYKQVLNPRYLGNIMDSIGIAFISTVICLVLAYPLAMILSSKEMSAKGIILLLVILPMWMNSLLRTYAWGYLLQDTGVVNSLLSSMGLPTMQFLYKKSAIVFGNVYNFFPFMVLPIYNVLCKIDKNVIEASYDLGADKFTTFKRIILPLSMPGVITGIVMVFMPALTTFLVSRLLGGGKTTLLGDLIEQQFNKTGDWAFGSALSVILMIIILITLVFMSKKDSFDKGGGLF</sequence>
<reference evidence="10" key="1">
    <citation type="submission" date="2020-08" db="EMBL/GenBank/DDBJ databases">
        <title>Genome public.</title>
        <authorList>
            <person name="Liu C."/>
            <person name="Sun Q."/>
        </authorList>
    </citation>
    <scope>NUCLEOTIDE SEQUENCE</scope>
    <source>
        <strain evidence="10">NSJ-12</strain>
    </source>
</reference>
<protein>
    <submittedName>
        <fullName evidence="10">ABC transporter permease</fullName>
    </submittedName>
</protein>
<feature type="transmembrane region" description="Helical" evidence="8">
    <location>
        <begin position="40"/>
        <end position="63"/>
    </location>
</feature>
<evidence type="ECO:0000259" key="9">
    <source>
        <dbReference type="PROSITE" id="PS50928"/>
    </source>
</evidence>
<dbReference type="PANTHER" id="PTHR42929">
    <property type="entry name" value="INNER MEMBRANE ABC TRANSPORTER PERMEASE PROTEIN YDCU-RELATED-RELATED"/>
    <property type="match status" value="1"/>
</dbReference>
<evidence type="ECO:0000313" key="11">
    <source>
        <dbReference type="Proteomes" id="UP000655830"/>
    </source>
</evidence>
<dbReference type="InterPro" id="IPR035906">
    <property type="entry name" value="MetI-like_sf"/>
</dbReference>
<evidence type="ECO:0000256" key="5">
    <source>
        <dbReference type="ARBA" id="ARBA00022692"/>
    </source>
</evidence>
<keyword evidence="5 8" id="KW-0812">Transmembrane</keyword>
<dbReference type="CDD" id="cd06261">
    <property type="entry name" value="TM_PBP2"/>
    <property type="match status" value="1"/>
</dbReference>
<dbReference type="GO" id="GO:0005886">
    <property type="term" value="C:plasma membrane"/>
    <property type="evidence" value="ECO:0007669"/>
    <property type="project" value="UniProtKB-SubCell"/>
</dbReference>
<dbReference type="PROSITE" id="PS50928">
    <property type="entry name" value="ABC_TM1"/>
    <property type="match status" value="1"/>
</dbReference>
<evidence type="ECO:0000256" key="6">
    <source>
        <dbReference type="ARBA" id="ARBA00022989"/>
    </source>
</evidence>
<dbReference type="Proteomes" id="UP000655830">
    <property type="component" value="Unassembled WGS sequence"/>
</dbReference>
<dbReference type="EMBL" id="JACRSY010000028">
    <property type="protein sequence ID" value="MBC8580807.1"/>
    <property type="molecule type" value="Genomic_DNA"/>
</dbReference>
<evidence type="ECO:0000256" key="1">
    <source>
        <dbReference type="ARBA" id="ARBA00004651"/>
    </source>
</evidence>
<name>A0A926IEH7_9FIRM</name>
<dbReference type="SUPFAM" id="SSF161098">
    <property type="entry name" value="MetI-like"/>
    <property type="match status" value="1"/>
</dbReference>
<keyword evidence="11" id="KW-1185">Reference proteome</keyword>
<dbReference type="AlphaFoldDB" id="A0A926IEH7"/>
<dbReference type="PANTHER" id="PTHR42929:SF1">
    <property type="entry name" value="INNER MEMBRANE ABC TRANSPORTER PERMEASE PROTEIN YDCU-RELATED"/>
    <property type="match status" value="1"/>
</dbReference>
<keyword evidence="7 8" id="KW-0472">Membrane</keyword>
<comment type="caution">
    <text evidence="10">The sequence shown here is derived from an EMBL/GenBank/DDBJ whole genome shotgun (WGS) entry which is preliminary data.</text>
</comment>
<evidence type="ECO:0000256" key="2">
    <source>
        <dbReference type="ARBA" id="ARBA00007069"/>
    </source>
</evidence>
<keyword evidence="6 8" id="KW-1133">Transmembrane helix</keyword>
<keyword evidence="3 8" id="KW-0813">Transport</keyword>
<keyword evidence="4" id="KW-1003">Cell membrane</keyword>
<dbReference type="Gene3D" id="1.10.3720.10">
    <property type="entry name" value="MetI-like"/>
    <property type="match status" value="1"/>
</dbReference>
<comment type="similarity">
    <text evidence="2">Belongs to the binding-protein-dependent transport system permease family. CysTW subfamily.</text>
</comment>
<comment type="subcellular location">
    <subcellularLocation>
        <location evidence="1 8">Cell membrane</location>
        <topology evidence="1 8">Multi-pass membrane protein</topology>
    </subcellularLocation>
</comment>
<feature type="domain" description="ABC transmembrane type-1" evidence="9">
    <location>
        <begin position="86"/>
        <end position="290"/>
    </location>
</feature>
<feature type="transmembrane region" description="Helical" evidence="8">
    <location>
        <begin position="83"/>
        <end position="108"/>
    </location>
</feature>
<evidence type="ECO:0000256" key="7">
    <source>
        <dbReference type="ARBA" id="ARBA00023136"/>
    </source>
</evidence>
<organism evidence="10 11">
    <name type="scientific">Zhenhengia yiwuensis</name>
    <dbReference type="NCBI Taxonomy" id="2763666"/>
    <lineage>
        <taxon>Bacteria</taxon>
        <taxon>Bacillati</taxon>
        <taxon>Bacillota</taxon>
        <taxon>Clostridia</taxon>
        <taxon>Lachnospirales</taxon>
        <taxon>Lachnospiraceae</taxon>
        <taxon>Zhenhengia</taxon>
    </lineage>
</organism>
<evidence type="ECO:0000256" key="4">
    <source>
        <dbReference type="ARBA" id="ARBA00022475"/>
    </source>
</evidence>
<evidence type="ECO:0000313" key="10">
    <source>
        <dbReference type="EMBL" id="MBC8580807.1"/>
    </source>
</evidence>
<dbReference type="InterPro" id="IPR000515">
    <property type="entry name" value="MetI-like"/>
</dbReference>
<feature type="transmembrane region" description="Helical" evidence="8">
    <location>
        <begin position="120"/>
        <end position="140"/>
    </location>
</feature>
<feature type="transmembrane region" description="Helical" evidence="8">
    <location>
        <begin position="269"/>
        <end position="290"/>
    </location>
</feature>
<dbReference type="Pfam" id="PF00528">
    <property type="entry name" value="BPD_transp_1"/>
    <property type="match status" value="1"/>
</dbReference>
<feature type="transmembrane region" description="Helical" evidence="8">
    <location>
        <begin position="171"/>
        <end position="192"/>
    </location>
</feature>